<dbReference type="InterPro" id="IPR000626">
    <property type="entry name" value="Ubiquitin-like_dom"/>
</dbReference>
<feature type="region of interest" description="Disordered" evidence="1">
    <location>
        <begin position="284"/>
        <end position="305"/>
    </location>
</feature>
<dbReference type="InterPro" id="IPR029071">
    <property type="entry name" value="Ubiquitin-like_domsf"/>
</dbReference>
<proteinExistence type="predicted"/>
<protein>
    <submittedName>
        <fullName evidence="3">Ubiquitin supergroup</fullName>
    </submittedName>
</protein>
<feature type="compositionally biased region" description="Polar residues" evidence="1">
    <location>
        <begin position="293"/>
        <end position="303"/>
    </location>
</feature>
<feature type="domain" description="Ubiquitin-like" evidence="2">
    <location>
        <begin position="84"/>
        <end position="154"/>
    </location>
</feature>
<evidence type="ECO:0000259" key="2">
    <source>
        <dbReference type="PROSITE" id="PS50053"/>
    </source>
</evidence>
<dbReference type="SUPFAM" id="SSF54236">
    <property type="entry name" value="Ubiquitin-like"/>
    <property type="match status" value="2"/>
</dbReference>
<evidence type="ECO:0000313" key="4">
    <source>
        <dbReference type="Proteomes" id="UP000017246"/>
    </source>
</evidence>
<sequence>MMKVAAFNGSGVPVFEANHCTLVTPSQLKFHLSSHTNFAIRVANRRSPQTDSTEGTPSRWRAPREVCVHECAIINLPKQCAYDGDMKLRSIYRRSELLTLSAEVETLVLHVKAAIAKALRAPPKDQTLTFKGVYLEDSRRLKEHAIVDSGSLELCLPLNHRNIISVRVVISAEEVYIIPIGCSATVAKLRAEIVKQASRQTSDLSNALLVYSHWILDYLRRLEEHGIMENACITVARALEPEDISGKVLPKPCQRMISANFMKEAVDPVKAPDSLDLVEGDSVYLSDGRGQEPNPQTEESSGGENKMLVYFEANGSRILMTIPSKCTVEEEQELRQSHNHIFGKKLPSTAKAFNWNHVSC</sequence>
<dbReference type="AlphaFoldDB" id="A0A0S4MJH5"/>
<organism evidence="3 4">
    <name type="scientific">Echinococcus multilocularis</name>
    <name type="common">Fox tapeworm</name>
    <dbReference type="NCBI Taxonomy" id="6211"/>
    <lineage>
        <taxon>Eukaryota</taxon>
        <taxon>Metazoa</taxon>
        <taxon>Spiralia</taxon>
        <taxon>Lophotrochozoa</taxon>
        <taxon>Platyhelminthes</taxon>
        <taxon>Cestoda</taxon>
        <taxon>Eucestoda</taxon>
        <taxon>Cyclophyllidea</taxon>
        <taxon>Taeniidae</taxon>
        <taxon>Echinococcus</taxon>
    </lineage>
</organism>
<name>A0A0S4MJH5_ECHMU</name>
<evidence type="ECO:0000313" key="3">
    <source>
        <dbReference type="EMBL" id="CUT98741.1"/>
    </source>
</evidence>
<accession>A0A0S4MJH5</accession>
<reference evidence="3" key="1">
    <citation type="journal article" date="2013" name="Nature">
        <title>The genomes of four tapeworm species reveal adaptations to parasitism.</title>
        <authorList>
            <person name="Tsai I.J."/>
            <person name="Zarowiecki M."/>
            <person name="Holroyd N."/>
            <person name="Garciarrubio A."/>
            <person name="Sanchez-Flores A."/>
            <person name="Brooks K.L."/>
            <person name="Tracey A."/>
            <person name="Bobes R.J."/>
            <person name="Fragoso G."/>
            <person name="Sciutto E."/>
            <person name="Aslett M."/>
            <person name="Beasley H."/>
            <person name="Bennett H.M."/>
            <person name="Cai J."/>
            <person name="Camicia F."/>
            <person name="Clark R."/>
            <person name="Cucher M."/>
            <person name="De Silva N."/>
            <person name="Day T.A."/>
            <person name="Deplazes P."/>
            <person name="Estrada K."/>
            <person name="Fernandez C."/>
            <person name="Holland P.W."/>
            <person name="Hou J."/>
            <person name="Hu S."/>
            <person name="Huckvale T."/>
            <person name="Hung S.S."/>
            <person name="Kamenetzky L."/>
            <person name="Keane J.A."/>
            <person name="Kiss F."/>
            <person name="Koziol U."/>
            <person name="Lambert O."/>
            <person name="Liu K."/>
            <person name="Luo X."/>
            <person name="Luo Y."/>
            <person name="Macchiaroli N."/>
            <person name="Nichol S."/>
            <person name="Paps J."/>
            <person name="Parkinson J."/>
            <person name="Pouchkina-Stantcheva N."/>
            <person name="Riddiford N."/>
            <person name="Rosenzvit M."/>
            <person name="Salinas G."/>
            <person name="Wasmuth J.D."/>
            <person name="Zamanian M."/>
            <person name="Zheng Y."/>
            <person name="Cai X."/>
            <person name="Soberon X."/>
            <person name="Olson P.D."/>
            <person name="Laclette J.P."/>
            <person name="Brehm K."/>
            <person name="Berriman M."/>
            <person name="Garciarrubio A."/>
            <person name="Bobes R.J."/>
            <person name="Fragoso G."/>
            <person name="Sanchez-Flores A."/>
            <person name="Estrada K."/>
            <person name="Cevallos M.A."/>
            <person name="Morett E."/>
            <person name="Gonzalez V."/>
            <person name="Portillo T."/>
            <person name="Ochoa-Leyva A."/>
            <person name="Jose M.V."/>
            <person name="Sciutto E."/>
            <person name="Landa A."/>
            <person name="Jimenez L."/>
            <person name="Valdes V."/>
            <person name="Carrero J.C."/>
            <person name="Larralde C."/>
            <person name="Morales-Montor J."/>
            <person name="Limon-Lason J."/>
            <person name="Soberon X."/>
            <person name="Laclette J.P."/>
        </authorList>
    </citation>
    <scope>NUCLEOTIDE SEQUENCE [LARGE SCALE GENOMIC DNA]</scope>
</reference>
<dbReference type="PROSITE" id="PS50053">
    <property type="entry name" value="UBIQUITIN_2"/>
    <property type="match status" value="1"/>
</dbReference>
<dbReference type="Pfam" id="PF00240">
    <property type="entry name" value="ubiquitin"/>
    <property type="match status" value="1"/>
</dbReference>
<keyword evidence="4" id="KW-1185">Reference proteome</keyword>
<evidence type="ECO:0000256" key="1">
    <source>
        <dbReference type="SAM" id="MobiDB-lite"/>
    </source>
</evidence>
<dbReference type="STRING" id="6211.A0A0S4MJH5"/>
<reference evidence="3" key="2">
    <citation type="submission" date="2015-11" db="EMBL/GenBank/DDBJ databases">
        <authorList>
            <person name="Zhang Y."/>
            <person name="Guo Z."/>
        </authorList>
    </citation>
    <scope>NUCLEOTIDE SEQUENCE</scope>
</reference>
<dbReference type="EMBL" id="LN902844">
    <property type="protein sequence ID" value="CUT98741.1"/>
    <property type="molecule type" value="Genomic_DNA"/>
</dbReference>
<dbReference type="Gene3D" id="3.10.20.90">
    <property type="entry name" value="Phosphatidylinositol 3-kinase Catalytic Subunit, Chain A, domain 1"/>
    <property type="match status" value="1"/>
</dbReference>
<dbReference type="OrthoDB" id="10475015at2759"/>
<dbReference type="CDD" id="cd17039">
    <property type="entry name" value="Ubl_ubiquitin_like"/>
    <property type="match status" value="1"/>
</dbReference>
<dbReference type="Proteomes" id="UP000017246">
    <property type="component" value="Unassembled WGS sequence"/>
</dbReference>